<proteinExistence type="inferred from homology"/>
<evidence type="ECO:0000256" key="3">
    <source>
        <dbReference type="ARBA" id="ARBA00022525"/>
    </source>
</evidence>
<dbReference type="KEGG" id="ssc:100303727"/>
<dbReference type="Proteomes" id="UP000694725">
    <property type="component" value="Unplaced"/>
</dbReference>
<dbReference type="PANTHER" id="PTHR11691">
    <property type="entry name" value="TYPE I INTERFERON"/>
    <property type="match status" value="1"/>
</dbReference>
<dbReference type="PANTHER" id="PTHR11691:SF61">
    <property type="entry name" value="INTERFERON-DELTA-4"/>
    <property type="match status" value="1"/>
</dbReference>
<evidence type="ECO:0000256" key="1">
    <source>
        <dbReference type="ARBA" id="ARBA00004613"/>
    </source>
</evidence>
<feature type="signal peptide" evidence="7">
    <location>
        <begin position="1"/>
        <end position="22"/>
    </location>
</feature>
<dbReference type="SUPFAM" id="SSF47266">
    <property type="entry name" value="4-helical cytokines"/>
    <property type="match status" value="1"/>
</dbReference>
<accession>A0A4X1W6K1</accession>
<evidence type="ECO:0000256" key="2">
    <source>
        <dbReference type="ARBA" id="ARBA00022514"/>
    </source>
</evidence>
<organism evidence="8 9">
    <name type="scientific">Sus scrofa</name>
    <name type="common">Pig</name>
    <dbReference type="NCBI Taxonomy" id="9823"/>
    <lineage>
        <taxon>Eukaryota</taxon>
        <taxon>Metazoa</taxon>
        <taxon>Chordata</taxon>
        <taxon>Craniata</taxon>
        <taxon>Vertebrata</taxon>
        <taxon>Euteleostomi</taxon>
        <taxon>Mammalia</taxon>
        <taxon>Eutheria</taxon>
        <taxon>Laurasiatheria</taxon>
        <taxon>Artiodactyla</taxon>
        <taxon>Suina</taxon>
        <taxon>Suidae</taxon>
        <taxon>Sus</taxon>
    </lineage>
</organism>
<keyword evidence="2 6" id="KW-0202">Cytokine</keyword>
<evidence type="ECO:0000256" key="5">
    <source>
        <dbReference type="ARBA" id="ARBA00023157"/>
    </source>
</evidence>
<keyword evidence="4 6" id="KW-0051">Antiviral defense</keyword>
<dbReference type="Proteomes" id="UP000694720">
    <property type="component" value="Unplaced"/>
</dbReference>
<reference evidence="8 9" key="1">
    <citation type="submission" date="2017-08" db="EMBL/GenBank/DDBJ databases">
        <title>USMARCv1.0.</title>
        <authorList>
            <person name="Hannum G.I."/>
            <person name="Koren S."/>
            <person name="Schroeder S.G."/>
            <person name="Chin S.C."/>
            <person name="Nonneman D.J."/>
            <person name="Becker S.A."/>
            <person name="Rosen B.D."/>
            <person name="Bickhart D.M."/>
            <person name="Putnam N.H."/>
            <person name="Green R.E."/>
            <person name="Tuggle C.K."/>
            <person name="Liu H."/>
            <person name="Rohrer G.A."/>
            <person name="Warr A."/>
            <person name="Hall R."/>
            <person name="Kim K."/>
            <person name="Hume D.A."/>
            <person name="Talbot R."/>
            <person name="Chow W."/>
            <person name="Howe K."/>
            <person name="Schwartz A.S."/>
            <person name="Watson M."/>
            <person name="Archibald A.L."/>
            <person name="Phillippy A.M."/>
            <person name="Smith T.P.L."/>
        </authorList>
    </citation>
    <scope>NUCLEOTIDE SEQUENCE [LARGE SCALE GENOMIC DNA]</scope>
</reference>
<dbReference type="AlphaFoldDB" id="A0A4X1W6K1"/>
<dbReference type="PRINTS" id="PR00266">
    <property type="entry name" value="INTERFERONAB"/>
</dbReference>
<dbReference type="Ensembl" id="ENSSSCT00065097754.1">
    <property type="protein sequence ID" value="ENSSSCP00065042854.1"/>
    <property type="gene ID" value="ENSSSCG00065071137.1"/>
</dbReference>
<dbReference type="Proteomes" id="UP000694724">
    <property type="component" value="Unplaced"/>
</dbReference>
<comment type="subcellular location">
    <subcellularLocation>
        <location evidence="1">Secreted</location>
    </subcellularLocation>
</comment>
<dbReference type="SMART" id="SM00076">
    <property type="entry name" value="IFabd"/>
    <property type="match status" value="1"/>
</dbReference>
<sequence length="153" mass="17878">MAHIYLLLEGMMLCSITECSLGQNLSGIHRLENREIFMLLRQIKRIPSHSCLKDRTDFKFPGKRGNVTETQTSQGTCYHHLMLQQIINLFNTEDSHAACNNTLLHQLLSRLDHGLEQLEQMEDDHLACPYLGSVVRKYFQRIHRYLKEKEYSS</sequence>
<evidence type="ECO:0000313" key="8">
    <source>
        <dbReference type="Ensembl" id="ENSSSCP00070052058.1"/>
    </source>
</evidence>
<gene>
    <name evidence="8" type="primary">IFN-DELTA-7</name>
</gene>
<comment type="similarity">
    <text evidence="6">Belongs to the alpha/beta interferon family.</text>
</comment>
<dbReference type="Pfam" id="PF00143">
    <property type="entry name" value="Interferon"/>
    <property type="match status" value="1"/>
</dbReference>
<reference evidence="8" key="2">
    <citation type="submission" date="2025-05" db="UniProtKB">
        <authorList>
            <consortium name="Ensembl"/>
        </authorList>
    </citation>
    <scope>IDENTIFICATION</scope>
</reference>
<keyword evidence="3" id="KW-0964">Secreted</keyword>
<protein>
    <submittedName>
        <fullName evidence="8">Interferon delta 7</fullName>
    </submittedName>
</protein>
<dbReference type="Ensembl" id="ENSSSCT00045001238.1">
    <property type="protein sequence ID" value="ENSSSCP00045000699.1"/>
    <property type="gene ID" value="ENSSSCG00045000857.1"/>
</dbReference>
<dbReference type="Ensembl" id="ENSSSCT00035038989.1">
    <property type="protein sequence ID" value="ENSSSCP00035015594.1"/>
    <property type="gene ID" value="ENSSSCG00035029422.1"/>
</dbReference>
<feature type="chain" id="PRO_5044615906" evidence="7">
    <location>
        <begin position="23"/>
        <end position="153"/>
    </location>
</feature>
<keyword evidence="7" id="KW-0732">Signal</keyword>
<dbReference type="Proteomes" id="UP000314985">
    <property type="component" value="Chromosome 1"/>
</dbReference>
<name>A0A4X1W6K1_PIG</name>
<dbReference type="Ensembl" id="ENSSSCT00070061072.1">
    <property type="protein sequence ID" value="ENSSSCP00070052058.1"/>
    <property type="gene ID" value="ENSSSCG00070030341.1"/>
</dbReference>
<dbReference type="Ensembl" id="ENSSSCT00030016485.1">
    <property type="protein sequence ID" value="ENSSSCP00030007393.1"/>
    <property type="gene ID" value="ENSSSCG00030011996.1"/>
</dbReference>
<dbReference type="GeneID" id="100303727"/>
<dbReference type="RefSeq" id="NP_001158331.1">
    <property type="nucleotide sequence ID" value="NM_001164859.1"/>
</dbReference>
<dbReference type="Ensembl" id="ENSSSCT00055005013.1">
    <property type="protein sequence ID" value="ENSSSCP00055003870.1"/>
    <property type="gene ID" value="ENSSSCG00055002617.1"/>
</dbReference>
<dbReference type="GO" id="GO:0051607">
    <property type="term" value="P:defense response to virus"/>
    <property type="evidence" value="ECO:0007669"/>
    <property type="project" value="UniProtKB-KW"/>
</dbReference>
<dbReference type="InterPro" id="IPR009079">
    <property type="entry name" value="4_helix_cytokine-like_core"/>
</dbReference>
<evidence type="ECO:0000256" key="7">
    <source>
        <dbReference type="SAM" id="SignalP"/>
    </source>
</evidence>
<keyword evidence="5" id="KW-1015">Disulfide bond</keyword>
<dbReference type="GO" id="GO:0005125">
    <property type="term" value="F:cytokine activity"/>
    <property type="evidence" value="ECO:0007669"/>
    <property type="project" value="UniProtKB-KW"/>
</dbReference>
<evidence type="ECO:0000313" key="9">
    <source>
        <dbReference type="Proteomes" id="UP000314985"/>
    </source>
</evidence>
<dbReference type="CTD" id="100303727"/>
<dbReference type="OrthoDB" id="9794640at2759"/>
<dbReference type="Proteomes" id="UP000694728">
    <property type="component" value="Unplaced"/>
</dbReference>
<dbReference type="Proteomes" id="UP000694570">
    <property type="component" value="Unplaced"/>
</dbReference>
<dbReference type="GO" id="GO:0005615">
    <property type="term" value="C:extracellular space"/>
    <property type="evidence" value="ECO:0007669"/>
    <property type="project" value="UniProtKB-KW"/>
</dbReference>
<dbReference type="Gene3D" id="1.20.1250.10">
    <property type="match status" value="1"/>
</dbReference>
<dbReference type="InterPro" id="IPR000471">
    <property type="entry name" value="Interferon_alpha/beta/delta"/>
</dbReference>
<evidence type="ECO:0000256" key="6">
    <source>
        <dbReference type="RuleBase" id="RU000436"/>
    </source>
</evidence>
<dbReference type="GO" id="GO:0005126">
    <property type="term" value="F:cytokine receptor binding"/>
    <property type="evidence" value="ECO:0007669"/>
    <property type="project" value="InterPro"/>
</dbReference>
<evidence type="ECO:0000256" key="4">
    <source>
        <dbReference type="ARBA" id="ARBA00023118"/>
    </source>
</evidence>